<reference evidence="2" key="1">
    <citation type="submission" date="2023-10" db="EMBL/GenBank/DDBJ databases">
        <authorList>
            <person name="Chen Y."/>
            <person name="Shah S."/>
            <person name="Dougan E. K."/>
            <person name="Thang M."/>
            <person name="Chan C."/>
        </authorList>
    </citation>
    <scope>NUCLEOTIDE SEQUENCE [LARGE SCALE GENOMIC DNA]</scope>
</reference>
<organism evidence="2 3">
    <name type="scientific">Prorocentrum cordatum</name>
    <dbReference type="NCBI Taxonomy" id="2364126"/>
    <lineage>
        <taxon>Eukaryota</taxon>
        <taxon>Sar</taxon>
        <taxon>Alveolata</taxon>
        <taxon>Dinophyceae</taxon>
        <taxon>Prorocentrales</taxon>
        <taxon>Prorocentraceae</taxon>
        <taxon>Prorocentrum</taxon>
    </lineage>
</organism>
<dbReference type="Proteomes" id="UP001189429">
    <property type="component" value="Unassembled WGS sequence"/>
</dbReference>
<gene>
    <name evidence="2" type="ORF">PCOR1329_LOCUS66221</name>
</gene>
<feature type="region of interest" description="Disordered" evidence="1">
    <location>
        <begin position="1"/>
        <end position="50"/>
    </location>
</feature>
<dbReference type="EMBL" id="CAUYUJ010018516">
    <property type="protein sequence ID" value="CAK0884223.1"/>
    <property type="molecule type" value="Genomic_DNA"/>
</dbReference>
<keyword evidence="3" id="KW-1185">Reference proteome</keyword>
<feature type="compositionally biased region" description="Basic and acidic residues" evidence="1">
    <location>
        <begin position="30"/>
        <end position="43"/>
    </location>
</feature>
<feature type="compositionally biased region" description="Basic and acidic residues" evidence="1">
    <location>
        <begin position="97"/>
        <end position="107"/>
    </location>
</feature>
<accession>A0ABN9WGJ8</accession>
<sequence length="149" mass="16261">MGATNTTNMKGAEGEVRQRRAAHIASAEPTRAKPTADDHERQHGCGSSAACQIRKGHDMLTKMIRRRPFGRRRPSEPSVQLDAAFPFFETSPGVRRGARERSEEPLQPRECGQASGYAQQPAARFQDAPPSARGNSMMLAMESPTASGR</sequence>
<comment type="caution">
    <text evidence="2">The sequence shown here is derived from an EMBL/GenBank/DDBJ whole genome shotgun (WGS) entry which is preliminary data.</text>
</comment>
<name>A0ABN9WGJ8_9DINO</name>
<proteinExistence type="predicted"/>
<evidence type="ECO:0000313" key="2">
    <source>
        <dbReference type="EMBL" id="CAK0884223.1"/>
    </source>
</evidence>
<protein>
    <submittedName>
        <fullName evidence="2">Uncharacterized protein</fullName>
    </submittedName>
</protein>
<feature type="region of interest" description="Disordered" evidence="1">
    <location>
        <begin position="66"/>
        <end position="149"/>
    </location>
</feature>
<evidence type="ECO:0000313" key="3">
    <source>
        <dbReference type="Proteomes" id="UP001189429"/>
    </source>
</evidence>
<evidence type="ECO:0000256" key="1">
    <source>
        <dbReference type="SAM" id="MobiDB-lite"/>
    </source>
</evidence>